<dbReference type="PANTHER" id="PTHR39610">
    <property type="entry name" value="BZIP DOMAIN-CONTAINING PROTEIN-RELATED"/>
    <property type="match status" value="1"/>
</dbReference>
<dbReference type="GeneID" id="54589598"/>
<feature type="region of interest" description="Disordered" evidence="1">
    <location>
        <begin position="290"/>
        <end position="337"/>
    </location>
</feature>
<dbReference type="AlphaFoldDB" id="A0A6A6I7W0"/>
<accession>A0A6A6I7W0</accession>
<gene>
    <name evidence="2" type="ORF">BU26DRAFT_71797</name>
</gene>
<evidence type="ECO:0000313" key="3">
    <source>
        <dbReference type="Proteomes" id="UP000800094"/>
    </source>
</evidence>
<evidence type="ECO:0000313" key="2">
    <source>
        <dbReference type="EMBL" id="KAF2245613.1"/>
    </source>
</evidence>
<proteinExistence type="predicted"/>
<dbReference type="Proteomes" id="UP000800094">
    <property type="component" value="Unassembled WGS sequence"/>
</dbReference>
<protein>
    <submittedName>
        <fullName evidence="2">Uncharacterized protein</fullName>
    </submittedName>
</protein>
<keyword evidence="3" id="KW-1185">Reference proteome</keyword>
<feature type="compositionally biased region" description="Polar residues" evidence="1">
    <location>
        <begin position="22"/>
        <end position="38"/>
    </location>
</feature>
<feature type="region of interest" description="Disordered" evidence="1">
    <location>
        <begin position="150"/>
        <end position="250"/>
    </location>
</feature>
<dbReference type="OrthoDB" id="5407781at2759"/>
<feature type="region of interest" description="Disordered" evidence="1">
    <location>
        <begin position="1"/>
        <end position="119"/>
    </location>
</feature>
<feature type="compositionally biased region" description="Polar residues" evidence="1">
    <location>
        <begin position="328"/>
        <end position="337"/>
    </location>
</feature>
<name>A0A6A6I7W0_9PLEO</name>
<reference evidence="2" key="1">
    <citation type="journal article" date="2020" name="Stud. Mycol.">
        <title>101 Dothideomycetes genomes: a test case for predicting lifestyles and emergence of pathogens.</title>
        <authorList>
            <person name="Haridas S."/>
            <person name="Albert R."/>
            <person name="Binder M."/>
            <person name="Bloem J."/>
            <person name="Labutti K."/>
            <person name="Salamov A."/>
            <person name="Andreopoulos B."/>
            <person name="Baker S."/>
            <person name="Barry K."/>
            <person name="Bills G."/>
            <person name="Bluhm B."/>
            <person name="Cannon C."/>
            <person name="Castanera R."/>
            <person name="Culley D."/>
            <person name="Daum C."/>
            <person name="Ezra D."/>
            <person name="Gonzalez J."/>
            <person name="Henrissat B."/>
            <person name="Kuo A."/>
            <person name="Liang C."/>
            <person name="Lipzen A."/>
            <person name="Lutzoni F."/>
            <person name="Magnuson J."/>
            <person name="Mondo S."/>
            <person name="Nolan M."/>
            <person name="Ohm R."/>
            <person name="Pangilinan J."/>
            <person name="Park H.-J."/>
            <person name="Ramirez L."/>
            <person name="Alfaro M."/>
            <person name="Sun H."/>
            <person name="Tritt A."/>
            <person name="Yoshinaga Y."/>
            <person name="Zwiers L.-H."/>
            <person name="Turgeon B."/>
            <person name="Goodwin S."/>
            <person name="Spatafora J."/>
            <person name="Crous P."/>
            <person name="Grigoriev I."/>
        </authorList>
    </citation>
    <scope>NUCLEOTIDE SEQUENCE</scope>
    <source>
        <strain evidence="2">CBS 122368</strain>
    </source>
</reference>
<evidence type="ECO:0000256" key="1">
    <source>
        <dbReference type="SAM" id="MobiDB-lite"/>
    </source>
</evidence>
<organism evidence="2 3">
    <name type="scientific">Trematosphaeria pertusa</name>
    <dbReference type="NCBI Taxonomy" id="390896"/>
    <lineage>
        <taxon>Eukaryota</taxon>
        <taxon>Fungi</taxon>
        <taxon>Dikarya</taxon>
        <taxon>Ascomycota</taxon>
        <taxon>Pezizomycotina</taxon>
        <taxon>Dothideomycetes</taxon>
        <taxon>Pleosporomycetidae</taxon>
        <taxon>Pleosporales</taxon>
        <taxon>Massarineae</taxon>
        <taxon>Trematosphaeriaceae</taxon>
        <taxon>Trematosphaeria</taxon>
    </lineage>
</organism>
<dbReference type="PANTHER" id="PTHR39610:SF2">
    <property type="entry name" value="BZIP DOMAIN-CONTAINING PROTEIN"/>
    <property type="match status" value="1"/>
</dbReference>
<feature type="compositionally biased region" description="Basic and acidic residues" evidence="1">
    <location>
        <begin position="58"/>
        <end position="74"/>
    </location>
</feature>
<dbReference type="EMBL" id="ML987200">
    <property type="protein sequence ID" value="KAF2245613.1"/>
    <property type="molecule type" value="Genomic_DNA"/>
</dbReference>
<sequence>MPPDLNSLPPSPSPSTTPLQTRVSVNDQTRTMSQSPPASHTPPHSLAAAATLNAGLQNEDRRTSAGGMRRDVERVRRRSSIRMNLTINDPSLPAPGELQSPSARTRGPWPHSPHHERTPSLGELHQELEYEQEGQVNRLLNMIRQQQAQIQQLQNNHQPSASAVDDSTPTSERSMSLAQPNQPSQTIVSPIPSAPHPRSRSPYALNHGSLSRHSSMADRSRGSSHTGSPALRPSSGHGLTPHESNELLPGSAVPARDESAFYQAETQMLTRENQMLKLRIRELERQLSELNPNSPITHSPIMASNLHTSPPISRRGTLAHFEHHNQHPEASSSGNPN</sequence>
<feature type="compositionally biased region" description="Pro residues" evidence="1">
    <location>
        <begin position="1"/>
        <end position="15"/>
    </location>
</feature>
<feature type="compositionally biased region" description="Polar residues" evidence="1">
    <location>
        <begin position="159"/>
        <end position="188"/>
    </location>
</feature>
<dbReference type="RefSeq" id="XP_033680617.1">
    <property type="nucleotide sequence ID" value="XM_033836268.1"/>
</dbReference>